<dbReference type="EMBL" id="KL198016">
    <property type="protein sequence ID" value="KDQ21368.1"/>
    <property type="molecule type" value="Genomic_DNA"/>
</dbReference>
<dbReference type="HOGENOM" id="CLU_131088_2_0_1"/>
<evidence type="ECO:0000313" key="1">
    <source>
        <dbReference type="EMBL" id="KDQ21368.1"/>
    </source>
</evidence>
<dbReference type="STRING" id="930990.A0A067N067"/>
<evidence type="ECO:0000313" key="2">
    <source>
        <dbReference type="Proteomes" id="UP000027195"/>
    </source>
</evidence>
<protein>
    <submittedName>
        <fullName evidence="1">Uncharacterized protein</fullName>
    </submittedName>
</protein>
<dbReference type="AlphaFoldDB" id="A0A067N067"/>
<dbReference type="OrthoDB" id="2574468at2759"/>
<gene>
    <name evidence="1" type="ORF">BOTBODRAFT_25803</name>
</gene>
<dbReference type="Proteomes" id="UP000027195">
    <property type="component" value="Unassembled WGS sequence"/>
</dbReference>
<dbReference type="InParanoid" id="A0A067N067"/>
<name>A0A067N067_BOTB1</name>
<proteinExistence type="predicted"/>
<sequence>MPCMKRKLDCDDETTTKHIRLNQSAPDLLETEMAWDSSSPNTPFLTPDHSPSMYPRFELYPEVPVLMDCDSPASSSPSTPSEELPNAIGLLQPKAPTQFAHHGTCSQIPRLRLSSHPGQSGTRSLWSHCLECGAIEQVSC</sequence>
<reference evidence="2" key="1">
    <citation type="journal article" date="2014" name="Proc. Natl. Acad. Sci. U.S.A.">
        <title>Extensive sampling of basidiomycete genomes demonstrates inadequacy of the white-rot/brown-rot paradigm for wood decay fungi.</title>
        <authorList>
            <person name="Riley R."/>
            <person name="Salamov A.A."/>
            <person name="Brown D.W."/>
            <person name="Nagy L.G."/>
            <person name="Floudas D."/>
            <person name="Held B.W."/>
            <person name="Levasseur A."/>
            <person name="Lombard V."/>
            <person name="Morin E."/>
            <person name="Otillar R."/>
            <person name="Lindquist E.A."/>
            <person name="Sun H."/>
            <person name="LaButti K.M."/>
            <person name="Schmutz J."/>
            <person name="Jabbour D."/>
            <person name="Luo H."/>
            <person name="Baker S.E."/>
            <person name="Pisabarro A.G."/>
            <person name="Walton J.D."/>
            <person name="Blanchette R.A."/>
            <person name="Henrissat B."/>
            <person name="Martin F."/>
            <person name="Cullen D."/>
            <person name="Hibbett D.S."/>
            <person name="Grigoriev I.V."/>
        </authorList>
    </citation>
    <scope>NUCLEOTIDE SEQUENCE [LARGE SCALE GENOMIC DNA]</scope>
    <source>
        <strain evidence="2">FD-172 SS1</strain>
    </source>
</reference>
<organism evidence="1 2">
    <name type="scientific">Botryobasidium botryosum (strain FD-172 SS1)</name>
    <dbReference type="NCBI Taxonomy" id="930990"/>
    <lineage>
        <taxon>Eukaryota</taxon>
        <taxon>Fungi</taxon>
        <taxon>Dikarya</taxon>
        <taxon>Basidiomycota</taxon>
        <taxon>Agaricomycotina</taxon>
        <taxon>Agaricomycetes</taxon>
        <taxon>Cantharellales</taxon>
        <taxon>Botryobasidiaceae</taxon>
        <taxon>Botryobasidium</taxon>
    </lineage>
</organism>
<keyword evidence="2" id="KW-1185">Reference proteome</keyword>
<accession>A0A067N067</accession>